<organism evidence="2 3">
    <name type="scientific">Streptomyces exfoliatus</name>
    <name type="common">Streptomyces hydrogenans</name>
    <dbReference type="NCBI Taxonomy" id="1905"/>
    <lineage>
        <taxon>Bacteria</taxon>
        <taxon>Bacillati</taxon>
        <taxon>Actinomycetota</taxon>
        <taxon>Actinomycetes</taxon>
        <taxon>Kitasatosporales</taxon>
        <taxon>Streptomycetaceae</taxon>
        <taxon>Streptomyces</taxon>
    </lineage>
</organism>
<proteinExistence type="predicted"/>
<reference evidence="2 3" key="1">
    <citation type="submission" date="2024-06" db="EMBL/GenBank/DDBJ databases">
        <title>The Natural Products Discovery Center: Release of the First 8490 Sequenced Strains for Exploring Actinobacteria Biosynthetic Diversity.</title>
        <authorList>
            <person name="Kalkreuter E."/>
            <person name="Kautsar S.A."/>
            <person name="Yang D."/>
            <person name="Bader C.D."/>
            <person name="Teijaro C.N."/>
            <person name="Fluegel L."/>
            <person name="Davis C.M."/>
            <person name="Simpson J.R."/>
            <person name="Lauterbach L."/>
            <person name="Steele A.D."/>
            <person name="Gui C."/>
            <person name="Meng S."/>
            <person name="Li G."/>
            <person name="Viehrig K."/>
            <person name="Ye F."/>
            <person name="Su P."/>
            <person name="Kiefer A.F."/>
            <person name="Nichols A."/>
            <person name="Cepeda A.J."/>
            <person name="Yan W."/>
            <person name="Fan B."/>
            <person name="Jiang Y."/>
            <person name="Adhikari A."/>
            <person name="Zheng C.-J."/>
            <person name="Schuster L."/>
            <person name="Cowan T.M."/>
            <person name="Smanski M.J."/>
            <person name="Chevrette M.G."/>
            <person name="De Carvalho L.P.S."/>
            <person name="Shen B."/>
        </authorList>
    </citation>
    <scope>NUCLEOTIDE SEQUENCE [LARGE SCALE GENOMIC DNA]</scope>
    <source>
        <strain evidence="2 3">NPDC045705</strain>
    </source>
</reference>
<keyword evidence="1" id="KW-0472">Membrane</keyword>
<protein>
    <submittedName>
        <fullName evidence="2">Uncharacterized protein</fullName>
    </submittedName>
</protein>
<dbReference type="Proteomes" id="UP001551210">
    <property type="component" value="Unassembled WGS sequence"/>
</dbReference>
<gene>
    <name evidence="2" type="ORF">AB0A76_13765</name>
</gene>
<keyword evidence="3" id="KW-1185">Reference proteome</keyword>
<feature type="transmembrane region" description="Helical" evidence="1">
    <location>
        <begin position="9"/>
        <end position="28"/>
    </location>
</feature>
<accession>A0ABV3CVK2</accession>
<feature type="transmembrane region" description="Helical" evidence="1">
    <location>
        <begin position="34"/>
        <end position="52"/>
    </location>
</feature>
<evidence type="ECO:0000256" key="1">
    <source>
        <dbReference type="SAM" id="Phobius"/>
    </source>
</evidence>
<dbReference type="RefSeq" id="WP_359206991.1">
    <property type="nucleotide sequence ID" value="NZ_JBEZAM010000014.1"/>
</dbReference>
<evidence type="ECO:0000313" key="2">
    <source>
        <dbReference type="EMBL" id="MEU7294255.1"/>
    </source>
</evidence>
<feature type="transmembrane region" description="Helical" evidence="1">
    <location>
        <begin position="95"/>
        <end position="115"/>
    </location>
</feature>
<name>A0ABV3CVK2_STREX</name>
<keyword evidence="1" id="KW-0812">Transmembrane</keyword>
<evidence type="ECO:0000313" key="3">
    <source>
        <dbReference type="Proteomes" id="UP001551210"/>
    </source>
</evidence>
<comment type="caution">
    <text evidence="2">The sequence shown here is derived from an EMBL/GenBank/DDBJ whole genome shotgun (WGS) entry which is preliminary data.</text>
</comment>
<dbReference type="EMBL" id="JBEZAM010000014">
    <property type="protein sequence ID" value="MEU7294255.1"/>
    <property type="molecule type" value="Genomic_DNA"/>
</dbReference>
<sequence>MTEQGRRRLGVLVGVGLAGGLLPGITLGTETVEAALSVLAATLVLVVLTQLVHIGPSGRVPLPVLAALGLVGFVQDALIWWLLSWLGPKVSELRVEGIGTILLAALITRGTFLLLSQLTSTVEIAKED</sequence>
<keyword evidence="1" id="KW-1133">Transmembrane helix</keyword>
<feature type="transmembrane region" description="Helical" evidence="1">
    <location>
        <begin position="64"/>
        <end position="83"/>
    </location>
</feature>